<accession>A0A830F8G0</accession>
<sequence>MVGVTLDGVRGFDPRAGCRVATNRRDTMSTKTITREVPIQECLNGKTRDESNLDDDAIEDFVEWTKEIERSEALREVARQRLDEDELPEATSLLWIDAAEVYCLCSSCYHENRDGAWTGSTQNPNQAELRQKLNERLEEGTPCSFCKSDRIEQLKEELADEVDVEVVVVE</sequence>
<dbReference type="EMBL" id="BMPG01000010">
    <property type="protein sequence ID" value="GGL73549.1"/>
    <property type="molecule type" value="Genomic_DNA"/>
</dbReference>
<evidence type="ECO:0000313" key="1">
    <source>
        <dbReference type="EMBL" id="GGL73549.1"/>
    </source>
</evidence>
<reference evidence="1" key="1">
    <citation type="journal article" date="2014" name="Int. J. Syst. Evol. Microbiol.">
        <title>Complete genome sequence of Corynebacterium casei LMG S-19264T (=DSM 44701T), isolated from a smear-ripened cheese.</title>
        <authorList>
            <consortium name="US DOE Joint Genome Institute (JGI-PGF)"/>
            <person name="Walter F."/>
            <person name="Albersmeier A."/>
            <person name="Kalinowski J."/>
            <person name="Ruckert C."/>
        </authorList>
    </citation>
    <scope>NUCLEOTIDE SEQUENCE</scope>
    <source>
        <strain evidence="1">JCM 19596</strain>
    </source>
</reference>
<comment type="caution">
    <text evidence="1">The sequence shown here is derived from an EMBL/GenBank/DDBJ whole genome shotgun (WGS) entry which is preliminary data.</text>
</comment>
<keyword evidence="2" id="KW-1185">Reference proteome</keyword>
<name>A0A830F8G0_9EURY</name>
<gene>
    <name evidence="1" type="ORF">GCM10009039_34580</name>
</gene>
<evidence type="ECO:0000313" key="2">
    <source>
        <dbReference type="Proteomes" id="UP000607197"/>
    </source>
</evidence>
<protein>
    <submittedName>
        <fullName evidence="1">Uncharacterized protein</fullName>
    </submittedName>
</protein>
<dbReference type="OrthoDB" id="350567at2157"/>
<dbReference type="AlphaFoldDB" id="A0A830F8G0"/>
<organism evidence="1 2">
    <name type="scientific">Halocalculus aciditolerans</name>
    <dbReference type="NCBI Taxonomy" id="1383812"/>
    <lineage>
        <taxon>Archaea</taxon>
        <taxon>Methanobacteriati</taxon>
        <taxon>Methanobacteriota</taxon>
        <taxon>Stenosarchaea group</taxon>
        <taxon>Halobacteria</taxon>
        <taxon>Halobacteriales</taxon>
        <taxon>Halobacteriaceae</taxon>
        <taxon>Halocalculus</taxon>
    </lineage>
</organism>
<dbReference type="Proteomes" id="UP000607197">
    <property type="component" value="Unassembled WGS sequence"/>
</dbReference>
<reference evidence="1" key="2">
    <citation type="submission" date="2020-09" db="EMBL/GenBank/DDBJ databases">
        <authorList>
            <person name="Sun Q."/>
            <person name="Ohkuma M."/>
        </authorList>
    </citation>
    <scope>NUCLEOTIDE SEQUENCE</scope>
    <source>
        <strain evidence="1">JCM 19596</strain>
    </source>
</reference>
<proteinExistence type="predicted"/>